<feature type="transmembrane region" description="Helical" evidence="1">
    <location>
        <begin position="369"/>
        <end position="387"/>
    </location>
</feature>
<evidence type="ECO:0000256" key="1">
    <source>
        <dbReference type="RuleBase" id="RU362044"/>
    </source>
</evidence>
<dbReference type="InterPro" id="IPR003453">
    <property type="entry name" value="ABC_MlaE_roteobac"/>
</dbReference>
<reference evidence="3" key="1">
    <citation type="submission" date="2018-05" db="EMBL/GenBank/DDBJ databases">
        <authorList>
            <person name="Lanie J.A."/>
            <person name="Ng W.-L."/>
            <person name="Kazmierczak K.M."/>
            <person name="Andrzejewski T.M."/>
            <person name="Davidsen T.M."/>
            <person name="Wayne K.J."/>
            <person name="Tettelin H."/>
            <person name="Glass J.I."/>
            <person name="Rusch D."/>
            <person name="Podicherti R."/>
            <person name="Tsui H.-C.T."/>
            <person name="Winkler M.E."/>
        </authorList>
    </citation>
    <scope>NUCLEOTIDE SEQUENCE</scope>
    <source>
        <strain evidence="3">KNB</strain>
    </source>
</reference>
<dbReference type="InterPro" id="IPR002645">
    <property type="entry name" value="STAS_dom"/>
</dbReference>
<dbReference type="Pfam" id="PF13466">
    <property type="entry name" value="STAS_2"/>
    <property type="match status" value="1"/>
</dbReference>
<dbReference type="AlphaFoldDB" id="A0A2X0SGU9"/>
<dbReference type="Pfam" id="PF02405">
    <property type="entry name" value="MlaE"/>
    <property type="match status" value="1"/>
</dbReference>
<dbReference type="PROSITE" id="PS50801">
    <property type="entry name" value="STAS"/>
    <property type="match status" value="1"/>
</dbReference>
<keyword evidence="1" id="KW-0472">Membrane</keyword>
<dbReference type="GO" id="GO:0043190">
    <property type="term" value="C:ATP-binding cassette (ABC) transporter complex"/>
    <property type="evidence" value="ECO:0007669"/>
    <property type="project" value="InterPro"/>
</dbReference>
<organism evidence="3">
    <name type="scientific">Candidatus Nitrotoga fabula</name>
    <dbReference type="NCBI Taxonomy" id="2182327"/>
    <lineage>
        <taxon>Bacteria</taxon>
        <taxon>Pseudomonadati</taxon>
        <taxon>Pseudomonadota</taxon>
        <taxon>Betaproteobacteria</taxon>
        <taxon>Nitrosomonadales</taxon>
        <taxon>Gallionellaceae</taxon>
        <taxon>Candidatus Nitrotoga</taxon>
    </lineage>
</organism>
<dbReference type="NCBIfam" id="TIGR00056">
    <property type="entry name" value="MlaE family lipid ABC transporter permease subunit"/>
    <property type="match status" value="1"/>
</dbReference>
<dbReference type="InterPro" id="IPR058548">
    <property type="entry name" value="MlaB-like_STAS"/>
</dbReference>
<keyword evidence="1" id="KW-0997">Cell inner membrane</keyword>
<feature type="domain" description="STAS" evidence="2">
    <location>
        <begin position="37"/>
        <end position="109"/>
    </location>
</feature>
<sequence>MFRMVQITESMMTEQVAKLVVLPDNSSSTPVITASCSGPWTMRGIARLERQLDTLSWPGGSSFVIDGSAISALDTTGAWLLHRIFRAMEGHGSAVKIFGLRPEFSVLLQLVASRSVLQENGAPPRAGFLTRIGQRYWRGVAGIFAMLSFIGETSFILLRSLIRPRIIRWRPILHNIQVSGFEALPIVGLISFLMGFVIAYQGADQLQRFGANIFIVDLVGLSMMRELSPLLTAIIVAGRSGSAYAAQIGTMQVTEEIDALRTIGIGAIEMLVLPKMLALIIVLPLLTVWADIAGVLGGMAMASFKLNVGYGVFIDRIGSAVSLSSFLTGVGKAPVFAAIIAMIGCYQGFRVTGSADSVGRQTTVSVVQSIFLVILTDALFSVVFNWLNI</sequence>
<feature type="transmembrane region" description="Helical" evidence="1">
    <location>
        <begin position="326"/>
        <end position="349"/>
    </location>
</feature>
<feature type="transmembrane region" description="Helical" evidence="1">
    <location>
        <begin position="209"/>
        <end position="238"/>
    </location>
</feature>
<dbReference type="EMBL" id="LS423452">
    <property type="protein sequence ID" value="SPS06621.1"/>
    <property type="molecule type" value="Genomic_DNA"/>
</dbReference>
<keyword evidence="1" id="KW-0812">Transmembrane</keyword>
<keyword evidence="1" id="KW-1003">Cell membrane</keyword>
<comment type="similarity">
    <text evidence="1">Belongs to the MlaE permease family.</text>
</comment>
<dbReference type="InterPro" id="IPR036513">
    <property type="entry name" value="STAS_dom_sf"/>
</dbReference>
<feature type="transmembrane region" description="Helical" evidence="1">
    <location>
        <begin position="259"/>
        <end position="286"/>
    </location>
</feature>
<dbReference type="PANTHER" id="PTHR30188:SF3">
    <property type="entry name" value="ABC TRANSPORTER PERMEASE"/>
    <property type="match status" value="1"/>
</dbReference>
<feature type="transmembrane region" description="Helical" evidence="1">
    <location>
        <begin position="292"/>
        <end position="314"/>
    </location>
</feature>
<dbReference type="SUPFAM" id="SSF52091">
    <property type="entry name" value="SpoIIaa-like"/>
    <property type="match status" value="1"/>
</dbReference>
<evidence type="ECO:0000313" key="3">
    <source>
        <dbReference type="EMBL" id="SPS06621.1"/>
    </source>
</evidence>
<feature type="transmembrane region" description="Helical" evidence="1">
    <location>
        <begin position="183"/>
        <end position="203"/>
    </location>
</feature>
<dbReference type="GO" id="GO:0005548">
    <property type="term" value="F:phospholipid transporter activity"/>
    <property type="evidence" value="ECO:0007669"/>
    <property type="project" value="TreeGrafter"/>
</dbReference>
<protein>
    <recommendedName>
        <fullName evidence="2">STAS domain-containing protein</fullName>
    </recommendedName>
</protein>
<dbReference type="PANTHER" id="PTHR30188">
    <property type="entry name" value="ABC TRANSPORTER PERMEASE PROTEIN-RELATED"/>
    <property type="match status" value="1"/>
</dbReference>
<dbReference type="Gene3D" id="3.30.750.24">
    <property type="entry name" value="STAS domain"/>
    <property type="match status" value="1"/>
</dbReference>
<gene>
    <name evidence="3" type="ORF">NITFAB_2214</name>
</gene>
<evidence type="ECO:0000259" key="2">
    <source>
        <dbReference type="PROSITE" id="PS50801"/>
    </source>
</evidence>
<proteinExistence type="inferred from homology"/>
<dbReference type="InterPro" id="IPR030802">
    <property type="entry name" value="Permease_MalE"/>
</dbReference>
<comment type="subcellular location">
    <subcellularLocation>
        <location evidence="1">Cell inner membrane</location>
        <topology evidence="1">Multi-pass membrane protein</topology>
    </subcellularLocation>
</comment>
<feature type="transmembrane region" description="Helical" evidence="1">
    <location>
        <begin position="136"/>
        <end position="162"/>
    </location>
</feature>
<keyword evidence="1" id="KW-1133">Transmembrane helix</keyword>
<accession>A0A2X0SGU9</accession>
<name>A0A2X0SGU9_9PROT</name>